<feature type="transmembrane region" description="Helical" evidence="1">
    <location>
        <begin position="7"/>
        <end position="28"/>
    </location>
</feature>
<evidence type="ECO:0000313" key="2">
    <source>
        <dbReference type="EMBL" id="BDA80003.1"/>
    </source>
</evidence>
<evidence type="ECO:0000256" key="1">
    <source>
        <dbReference type="SAM" id="Phobius"/>
    </source>
</evidence>
<proteinExistence type="predicted"/>
<protein>
    <submittedName>
        <fullName evidence="2">Uncharacterized protein</fullName>
    </submittedName>
</protein>
<keyword evidence="1" id="KW-0472">Membrane</keyword>
<accession>A0ABM7ULW8</accession>
<sequence length="102" mass="11615">MAHRIWNLSGVGFNLSAAIYLLAMKYLLGGIEAHSIFPAVANWIIQTHRFFAAVALIMMLVMAYSGIKRKRNLHVKLHRIFLPLYTFVYVSGLIIFQTHPIS</sequence>
<gene>
    <name evidence="2" type="ORF">LPTSP3_g29330</name>
</gene>
<dbReference type="Proteomes" id="UP000245263">
    <property type="component" value="Chromosome 1"/>
</dbReference>
<feature type="transmembrane region" description="Helical" evidence="1">
    <location>
        <begin position="79"/>
        <end position="96"/>
    </location>
</feature>
<feature type="transmembrane region" description="Helical" evidence="1">
    <location>
        <begin position="48"/>
        <end position="67"/>
    </location>
</feature>
<keyword evidence="1" id="KW-1133">Transmembrane helix</keyword>
<keyword evidence="3" id="KW-1185">Reference proteome</keyword>
<evidence type="ECO:0000313" key="3">
    <source>
        <dbReference type="Proteomes" id="UP000245263"/>
    </source>
</evidence>
<name>A0ABM7ULW8_9LEPT</name>
<organism evidence="2 3">
    <name type="scientific">Leptospira kobayashii</name>
    <dbReference type="NCBI Taxonomy" id="1917830"/>
    <lineage>
        <taxon>Bacteria</taxon>
        <taxon>Pseudomonadati</taxon>
        <taxon>Spirochaetota</taxon>
        <taxon>Spirochaetia</taxon>
        <taxon>Leptospirales</taxon>
        <taxon>Leptospiraceae</taxon>
        <taxon>Leptospira</taxon>
    </lineage>
</organism>
<reference evidence="2 3" key="1">
    <citation type="submission" date="2021-08" db="EMBL/GenBank/DDBJ databases">
        <title>Complete genome sequence of Leptospira kobayashii strain E30.</title>
        <authorList>
            <person name="Nakao R."/>
            <person name="Nakamura S."/>
            <person name="Masuzawa T."/>
            <person name="Koizumi N."/>
        </authorList>
    </citation>
    <scope>NUCLEOTIDE SEQUENCE [LARGE SCALE GENOMIC DNA]</scope>
    <source>
        <strain evidence="2 3">E30</strain>
    </source>
</reference>
<dbReference type="EMBL" id="AP025028">
    <property type="protein sequence ID" value="BDA80003.1"/>
    <property type="molecule type" value="Genomic_DNA"/>
</dbReference>
<keyword evidence="1" id="KW-0812">Transmembrane</keyword>